<comment type="cofactor">
    <cofactor evidence="1 10">
        <name>Mg(2+)</name>
        <dbReference type="ChEBI" id="CHEBI:18420"/>
    </cofactor>
</comment>
<accession>A0A1I0V5C2</accession>
<keyword evidence="4 10" id="KW-0808">Transferase</keyword>
<dbReference type="InterPro" id="IPR018022">
    <property type="entry name" value="IPT"/>
</dbReference>
<dbReference type="SUPFAM" id="SSF52540">
    <property type="entry name" value="P-loop containing nucleoside triphosphate hydrolases"/>
    <property type="match status" value="2"/>
</dbReference>
<keyword evidence="15" id="KW-1185">Reference proteome</keyword>
<comment type="subunit">
    <text evidence="10">Monomer.</text>
</comment>
<reference evidence="14 15" key="1">
    <citation type="submission" date="2016-10" db="EMBL/GenBank/DDBJ databases">
        <authorList>
            <person name="de Groot N.N."/>
        </authorList>
    </citation>
    <scope>NUCLEOTIDE SEQUENCE [LARGE SCALE GENOMIC DNA]</scope>
    <source>
        <strain evidence="14 15">DSM 5522</strain>
    </source>
</reference>
<evidence type="ECO:0000256" key="5">
    <source>
        <dbReference type="ARBA" id="ARBA00022694"/>
    </source>
</evidence>
<feature type="region of interest" description="Interaction with substrate tRNA" evidence="10">
    <location>
        <begin position="35"/>
        <end position="38"/>
    </location>
</feature>
<dbReference type="PANTHER" id="PTHR11088:SF60">
    <property type="entry name" value="TRNA DIMETHYLALLYLTRANSFERASE"/>
    <property type="match status" value="1"/>
</dbReference>
<feature type="binding site" evidence="10">
    <location>
        <begin position="10"/>
        <end position="17"/>
    </location>
    <ligand>
        <name>ATP</name>
        <dbReference type="ChEBI" id="CHEBI:30616"/>
    </ligand>
</feature>
<gene>
    <name evidence="10" type="primary">miaA</name>
    <name evidence="14" type="ORF">SAMN05216249_101160</name>
</gene>
<comment type="caution">
    <text evidence="10">Lacks conserved residue(s) required for the propagation of feature annotation.</text>
</comment>
<organism evidence="14 15">
    <name type="scientific">Acetitomaculum ruminis DSM 5522</name>
    <dbReference type="NCBI Taxonomy" id="1120918"/>
    <lineage>
        <taxon>Bacteria</taxon>
        <taxon>Bacillati</taxon>
        <taxon>Bacillota</taxon>
        <taxon>Clostridia</taxon>
        <taxon>Lachnospirales</taxon>
        <taxon>Lachnospiraceae</taxon>
        <taxon>Acetitomaculum</taxon>
    </lineage>
</organism>
<keyword evidence="5 10" id="KW-0819">tRNA processing</keyword>
<dbReference type="GO" id="GO:0052381">
    <property type="term" value="F:tRNA dimethylallyltransferase activity"/>
    <property type="evidence" value="ECO:0007669"/>
    <property type="project" value="UniProtKB-UniRule"/>
</dbReference>
<keyword evidence="8 10" id="KW-0460">Magnesium</keyword>
<evidence type="ECO:0000256" key="7">
    <source>
        <dbReference type="ARBA" id="ARBA00022840"/>
    </source>
</evidence>
<dbReference type="EC" id="2.5.1.75" evidence="10"/>
<feature type="site" description="Interaction with substrate tRNA" evidence="10">
    <location>
        <position position="101"/>
    </location>
</feature>
<comment type="catalytic activity">
    <reaction evidence="9 10 11">
        <text>adenosine(37) in tRNA + dimethylallyl diphosphate = N(6)-dimethylallyladenosine(37) in tRNA + diphosphate</text>
        <dbReference type="Rhea" id="RHEA:26482"/>
        <dbReference type="Rhea" id="RHEA-COMP:10162"/>
        <dbReference type="Rhea" id="RHEA-COMP:10375"/>
        <dbReference type="ChEBI" id="CHEBI:33019"/>
        <dbReference type="ChEBI" id="CHEBI:57623"/>
        <dbReference type="ChEBI" id="CHEBI:74411"/>
        <dbReference type="ChEBI" id="CHEBI:74415"/>
        <dbReference type="EC" id="2.5.1.75"/>
    </reaction>
</comment>
<dbReference type="InterPro" id="IPR027417">
    <property type="entry name" value="P-loop_NTPase"/>
</dbReference>
<dbReference type="Proteomes" id="UP000198838">
    <property type="component" value="Unassembled WGS sequence"/>
</dbReference>
<comment type="similarity">
    <text evidence="3 10 13">Belongs to the IPP transferase family.</text>
</comment>
<evidence type="ECO:0000256" key="2">
    <source>
        <dbReference type="ARBA" id="ARBA00003213"/>
    </source>
</evidence>
<keyword evidence="6 10" id="KW-0547">Nucleotide-binding</keyword>
<keyword evidence="7 10" id="KW-0067">ATP-binding</keyword>
<protein>
    <recommendedName>
        <fullName evidence="10">tRNA dimethylallyltransferase</fullName>
        <ecNumber evidence="10">2.5.1.75</ecNumber>
    </recommendedName>
    <alternativeName>
        <fullName evidence="10">Dimethylallyl diphosphate:tRNA dimethylallyltransferase</fullName>
        <shortName evidence="10">DMAPP:tRNA dimethylallyltransferase</shortName>
        <shortName evidence="10">DMATase</shortName>
    </alternativeName>
    <alternativeName>
        <fullName evidence="10">Isopentenyl-diphosphate:tRNA isopentenyltransferase</fullName>
        <shortName evidence="10">IPP transferase</shortName>
        <shortName evidence="10">IPPT</shortName>
        <shortName evidence="10">IPTase</shortName>
    </alternativeName>
</protein>
<evidence type="ECO:0000256" key="3">
    <source>
        <dbReference type="ARBA" id="ARBA00005842"/>
    </source>
</evidence>
<dbReference type="STRING" id="1120918.SAMN05216249_101160"/>
<dbReference type="Pfam" id="PF01715">
    <property type="entry name" value="IPPT"/>
    <property type="match status" value="1"/>
</dbReference>
<dbReference type="HAMAP" id="MF_00185">
    <property type="entry name" value="IPP_trans"/>
    <property type="match status" value="1"/>
</dbReference>
<dbReference type="GO" id="GO:0005524">
    <property type="term" value="F:ATP binding"/>
    <property type="evidence" value="ECO:0007669"/>
    <property type="project" value="UniProtKB-UniRule"/>
</dbReference>
<evidence type="ECO:0000256" key="10">
    <source>
        <dbReference type="HAMAP-Rule" id="MF_00185"/>
    </source>
</evidence>
<dbReference type="InterPro" id="IPR039657">
    <property type="entry name" value="Dimethylallyltransferase"/>
</dbReference>
<proteinExistence type="inferred from homology"/>
<evidence type="ECO:0000256" key="8">
    <source>
        <dbReference type="ARBA" id="ARBA00022842"/>
    </source>
</evidence>
<dbReference type="OrthoDB" id="9776390at2"/>
<dbReference type="NCBIfam" id="TIGR00174">
    <property type="entry name" value="miaA"/>
    <property type="match status" value="1"/>
</dbReference>
<evidence type="ECO:0000256" key="13">
    <source>
        <dbReference type="RuleBase" id="RU003785"/>
    </source>
</evidence>
<evidence type="ECO:0000256" key="1">
    <source>
        <dbReference type="ARBA" id="ARBA00001946"/>
    </source>
</evidence>
<evidence type="ECO:0000256" key="12">
    <source>
        <dbReference type="RuleBase" id="RU003784"/>
    </source>
</evidence>
<evidence type="ECO:0000256" key="11">
    <source>
        <dbReference type="RuleBase" id="RU003783"/>
    </source>
</evidence>
<evidence type="ECO:0000256" key="4">
    <source>
        <dbReference type="ARBA" id="ARBA00022679"/>
    </source>
</evidence>
<evidence type="ECO:0000256" key="6">
    <source>
        <dbReference type="ARBA" id="ARBA00022741"/>
    </source>
</evidence>
<comment type="function">
    <text evidence="2 10 12">Catalyzes the transfer of a dimethylallyl group onto the adenine at position 37 in tRNAs that read codons beginning with uridine, leading to the formation of N6-(dimethylallyl)adenosine (i(6)A).</text>
</comment>
<feature type="site" description="Interaction with substrate tRNA" evidence="10">
    <location>
        <position position="124"/>
    </location>
</feature>
<evidence type="ECO:0000256" key="9">
    <source>
        <dbReference type="ARBA" id="ARBA00049563"/>
    </source>
</evidence>
<evidence type="ECO:0000313" key="15">
    <source>
        <dbReference type="Proteomes" id="UP000198838"/>
    </source>
</evidence>
<dbReference type="Gene3D" id="3.40.50.300">
    <property type="entry name" value="P-loop containing nucleotide triphosphate hydrolases"/>
    <property type="match status" value="1"/>
</dbReference>
<dbReference type="EMBL" id="FOJY01000001">
    <property type="protein sequence ID" value="SFA71270.1"/>
    <property type="molecule type" value="Genomic_DNA"/>
</dbReference>
<evidence type="ECO:0000313" key="14">
    <source>
        <dbReference type="EMBL" id="SFA71270.1"/>
    </source>
</evidence>
<dbReference type="Gene3D" id="1.10.20.140">
    <property type="match status" value="1"/>
</dbReference>
<feature type="binding site" evidence="10">
    <location>
        <begin position="12"/>
        <end position="17"/>
    </location>
    <ligand>
        <name>substrate</name>
    </ligand>
</feature>
<dbReference type="GO" id="GO:0006400">
    <property type="term" value="P:tRNA modification"/>
    <property type="evidence" value="ECO:0007669"/>
    <property type="project" value="TreeGrafter"/>
</dbReference>
<dbReference type="RefSeq" id="WP_092869956.1">
    <property type="nucleotide sequence ID" value="NZ_FOJY01000001.1"/>
</dbReference>
<name>A0A1I0V5C2_9FIRM</name>
<dbReference type="PANTHER" id="PTHR11088">
    <property type="entry name" value="TRNA DIMETHYLALLYLTRANSFERASE"/>
    <property type="match status" value="1"/>
</dbReference>
<dbReference type="AlphaFoldDB" id="A0A1I0V5C2"/>
<sequence>MKKPLVILTGPTAVGKTALSIELAKKINASIISADSMQVYKEMNIGTDKIKPENMGGIKHYLVDEYEPEFNFSVSVFKDRANECIEEIYSEGKIPLIVGGTGFYIQAVLKNVDFTETNESLEYRAYLQKLEDNEKGCLHNMLKKIDEEAAVSIHPNNVKRIIRALEYNHFTGQLISEHNKREKDRESPYNYAYFCLNDERHLLYERIEKRIDEMIEEGLVEEVKALKNRGLNKEFTSMKGLGYKEILDYLDGETTLEEAFILLKKSTRHFAKRQLTWFNHEKDVIMVNKNEYNYDNNKILEYITGILKEKNII</sequence>